<organism evidence="1 2">
    <name type="scientific">Scutellospora calospora</name>
    <dbReference type="NCBI Taxonomy" id="85575"/>
    <lineage>
        <taxon>Eukaryota</taxon>
        <taxon>Fungi</taxon>
        <taxon>Fungi incertae sedis</taxon>
        <taxon>Mucoromycota</taxon>
        <taxon>Glomeromycotina</taxon>
        <taxon>Glomeromycetes</taxon>
        <taxon>Diversisporales</taxon>
        <taxon>Gigasporaceae</taxon>
        <taxon>Scutellospora</taxon>
    </lineage>
</organism>
<dbReference type="EMBL" id="CAJVPM010004809">
    <property type="protein sequence ID" value="CAG8517479.1"/>
    <property type="molecule type" value="Genomic_DNA"/>
</dbReference>
<reference evidence="1" key="1">
    <citation type="submission" date="2021-06" db="EMBL/GenBank/DDBJ databases">
        <authorList>
            <person name="Kallberg Y."/>
            <person name="Tangrot J."/>
            <person name="Rosling A."/>
        </authorList>
    </citation>
    <scope>NUCLEOTIDE SEQUENCE</scope>
    <source>
        <strain evidence="1">AU212A</strain>
    </source>
</reference>
<accession>A0ACA9LA34</accession>
<keyword evidence="2" id="KW-1185">Reference proteome</keyword>
<evidence type="ECO:0000313" key="2">
    <source>
        <dbReference type="Proteomes" id="UP000789860"/>
    </source>
</evidence>
<protein>
    <submittedName>
        <fullName evidence="1">3457_t:CDS:1</fullName>
    </submittedName>
</protein>
<gene>
    <name evidence="1" type="ORF">SCALOS_LOCUS3928</name>
</gene>
<sequence>MSDKIISEDTTMSDNMISEDTTISDNMISEDTTMSGVNDNMISEENKKKRKLDGNNEPQISGDYDINPTGVTDNVVDGFQVVGDAVQPFLPLFSSVSTIIDSIIRTYKNAKCNQKICLALIDRVEIAQQAVNSLQRQQRDNEELFRKQNYYDAWVRFKTVLENIKKFVKEITQLSNLQKFLTANAVKDAFDKNIKEFEEVCNDLNFTLAIYDRNKRDIENKKIMEDIDLLNKVLLYYITILYIAYLINI</sequence>
<name>A0ACA9LA34_9GLOM</name>
<comment type="caution">
    <text evidence="1">The sequence shown here is derived from an EMBL/GenBank/DDBJ whole genome shotgun (WGS) entry which is preliminary data.</text>
</comment>
<evidence type="ECO:0000313" key="1">
    <source>
        <dbReference type="EMBL" id="CAG8517479.1"/>
    </source>
</evidence>
<proteinExistence type="predicted"/>
<dbReference type="Proteomes" id="UP000789860">
    <property type="component" value="Unassembled WGS sequence"/>
</dbReference>